<dbReference type="OrthoDB" id="3430018at2"/>
<comment type="similarity">
    <text evidence="1 2">Belongs to the phD/YefM antitoxin family.</text>
</comment>
<evidence type="ECO:0000256" key="2">
    <source>
        <dbReference type="RuleBase" id="RU362080"/>
    </source>
</evidence>
<evidence type="ECO:0000313" key="5">
    <source>
        <dbReference type="Proteomes" id="UP000319769"/>
    </source>
</evidence>
<gene>
    <name evidence="4" type="ORF">FPZ12_037865</name>
</gene>
<dbReference type="NCBIfam" id="TIGR01552">
    <property type="entry name" value="phd_fam"/>
    <property type="match status" value="1"/>
</dbReference>
<comment type="caution">
    <text evidence="4">The sequence shown here is derived from an EMBL/GenBank/DDBJ whole genome shotgun (WGS) entry which is preliminary data.</text>
</comment>
<dbReference type="InterPro" id="IPR036165">
    <property type="entry name" value="YefM-like_sf"/>
</dbReference>
<organism evidence="4 5">
    <name type="scientific">Amycolatopsis acidicola</name>
    <dbReference type="NCBI Taxonomy" id="2596893"/>
    <lineage>
        <taxon>Bacteria</taxon>
        <taxon>Bacillati</taxon>
        <taxon>Actinomycetota</taxon>
        <taxon>Actinomycetes</taxon>
        <taxon>Pseudonocardiales</taxon>
        <taxon>Pseudonocardiaceae</taxon>
        <taxon>Amycolatopsis</taxon>
    </lineage>
</organism>
<reference evidence="4" key="1">
    <citation type="submission" date="2019-09" db="EMBL/GenBank/DDBJ databases">
        <authorList>
            <person name="Teo W.F.A."/>
            <person name="Duangmal K."/>
        </authorList>
    </citation>
    <scope>NUCLEOTIDE SEQUENCE [LARGE SCALE GENOMIC DNA]</scope>
    <source>
        <strain evidence="4">K81G1</strain>
    </source>
</reference>
<protein>
    <recommendedName>
        <fullName evidence="2">Antitoxin</fullName>
    </recommendedName>
</protein>
<evidence type="ECO:0000313" key="4">
    <source>
        <dbReference type="EMBL" id="KAA9151895.1"/>
    </source>
</evidence>
<dbReference type="Pfam" id="PF02604">
    <property type="entry name" value="PhdYeFM_antitox"/>
    <property type="match status" value="1"/>
</dbReference>
<comment type="function">
    <text evidence="2">Antitoxin component of a type II toxin-antitoxin (TA) system.</text>
</comment>
<dbReference type="EMBL" id="VMNW02000094">
    <property type="protein sequence ID" value="KAA9151895.1"/>
    <property type="molecule type" value="Genomic_DNA"/>
</dbReference>
<dbReference type="Proteomes" id="UP000319769">
    <property type="component" value="Unassembled WGS sequence"/>
</dbReference>
<dbReference type="Gene3D" id="3.40.1620.10">
    <property type="entry name" value="YefM-like domain"/>
    <property type="match status" value="1"/>
</dbReference>
<proteinExistence type="inferred from homology"/>
<feature type="region of interest" description="Disordered" evidence="3">
    <location>
        <begin position="76"/>
        <end position="95"/>
    </location>
</feature>
<accession>A0A5N0UP91</accession>
<evidence type="ECO:0000256" key="3">
    <source>
        <dbReference type="SAM" id="MobiDB-lite"/>
    </source>
</evidence>
<name>A0A5N0UP91_9PSEU</name>
<keyword evidence="5" id="KW-1185">Reference proteome</keyword>
<evidence type="ECO:0000256" key="1">
    <source>
        <dbReference type="ARBA" id="ARBA00009981"/>
    </source>
</evidence>
<dbReference type="AlphaFoldDB" id="A0A5N0UP91"/>
<sequence length="95" mass="10206">MYNLYMSSEMSVSAARESLGPVTSRVEFGGETVYLTKHGRRAAAVVPAAAAELLEELEDAFDIEATRAALDAVASGDDAPEPFVRRTKARDARDS</sequence>
<dbReference type="SUPFAM" id="SSF143120">
    <property type="entry name" value="YefM-like"/>
    <property type="match status" value="1"/>
</dbReference>
<dbReference type="InterPro" id="IPR006442">
    <property type="entry name" value="Antitoxin_Phd/YefM"/>
</dbReference>